<dbReference type="Gene3D" id="3.80.10.10">
    <property type="entry name" value="Ribonuclease Inhibitor"/>
    <property type="match status" value="1"/>
</dbReference>
<proteinExistence type="predicted"/>
<dbReference type="OMA" id="RNTHEMS"/>
<name>T0QI82_SAPDV</name>
<dbReference type="EMBL" id="JH767155">
    <property type="protein sequence ID" value="EQC34441.1"/>
    <property type="molecule type" value="Genomic_DNA"/>
</dbReference>
<sequence length="393" mass="43470">MRAPAESAPWLLPPIVLQVVHCLYAAKDVMAFLHAVPINARDEALNALVALLADANAVPEHLWPLTFADALQSADAATVLRALPALRKLRAREDDHNVTANVFHVMALPPTTPVEAYISDVRNLRETFGLWARNIVTLNIDIEEDPSDQRDLAAALMACPKLEALAIEWFSEINAEQLDTFHARLPKPWQHALRTTSTLGTTKLAFASSVLDALLDPSSPPVPRQLHTLTLSPQDTWVDETYASDKLASSAVSRMTLGYDDCYVTPIMTALPPTLLYLTVSYATMTRFPLLPQLQHLKLEGVTLSSNAVADLTSWLASSPSLLRLDLNHLALPDDQLQSILDILPPWLSRQKSMCCVRLTVTEATAMVLARTIVEMRNTHEMSRVSTKRRSKL</sequence>
<dbReference type="RefSeq" id="XP_008612303.1">
    <property type="nucleotide sequence ID" value="XM_008614081.1"/>
</dbReference>
<keyword evidence="2" id="KW-1185">Reference proteome</keyword>
<dbReference type="Proteomes" id="UP000030762">
    <property type="component" value="Unassembled WGS sequence"/>
</dbReference>
<dbReference type="InParanoid" id="T0QI82"/>
<evidence type="ECO:0008006" key="3">
    <source>
        <dbReference type="Google" id="ProtNLM"/>
    </source>
</evidence>
<gene>
    <name evidence="1" type="ORF">SDRG_08210</name>
</gene>
<accession>T0QI82</accession>
<dbReference type="InterPro" id="IPR032675">
    <property type="entry name" value="LRR_dom_sf"/>
</dbReference>
<dbReference type="VEuPathDB" id="FungiDB:SDRG_08210"/>
<organism evidence="1 2">
    <name type="scientific">Saprolegnia diclina (strain VS20)</name>
    <dbReference type="NCBI Taxonomy" id="1156394"/>
    <lineage>
        <taxon>Eukaryota</taxon>
        <taxon>Sar</taxon>
        <taxon>Stramenopiles</taxon>
        <taxon>Oomycota</taxon>
        <taxon>Saprolegniomycetes</taxon>
        <taxon>Saprolegniales</taxon>
        <taxon>Saprolegniaceae</taxon>
        <taxon>Saprolegnia</taxon>
    </lineage>
</organism>
<evidence type="ECO:0000313" key="2">
    <source>
        <dbReference type="Proteomes" id="UP000030762"/>
    </source>
</evidence>
<dbReference type="GeneID" id="19948937"/>
<dbReference type="SUPFAM" id="SSF52047">
    <property type="entry name" value="RNI-like"/>
    <property type="match status" value="1"/>
</dbReference>
<dbReference type="AlphaFoldDB" id="T0QI82"/>
<evidence type="ECO:0000313" key="1">
    <source>
        <dbReference type="EMBL" id="EQC34441.1"/>
    </source>
</evidence>
<reference evidence="1 2" key="1">
    <citation type="submission" date="2012-04" db="EMBL/GenBank/DDBJ databases">
        <title>The Genome Sequence of Saprolegnia declina VS20.</title>
        <authorList>
            <consortium name="The Broad Institute Genome Sequencing Platform"/>
            <person name="Russ C."/>
            <person name="Nusbaum C."/>
            <person name="Tyler B."/>
            <person name="van West P."/>
            <person name="Dieguez-Uribeondo J."/>
            <person name="de Bruijn I."/>
            <person name="Tripathy S."/>
            <person name="Jiang R."/>
            <person name="Young S.K."/>
            <person name="Zeng Q."/>
            <person name="Gargeya S."/>
            <person name="Fitzgerald M."/>
            <person name="Haas B."/>
            <person name="Abouelleil A."/>
            <person name="Alvarado L."/>
            <person name="Arachchi H.M."/>
            <person name="Berlin A."/>
            <person name="Chapman S.B."/>
            <person name="Goldberg J."/>
            <person name="Griggs A."/>
            <person name="Gujja S."/>
            <person name="Hansen M."/>
            <person name="Howarth C."/>
            <person name="Imamovic A."/>
            <person name="Larimer J."/>
            <person name="McCowen C."/>
            <person name="Montmayeur A."/>
            <person name="Murphy C."/>
            <person name="Neiman D."/>
            <person name="Pearson M."/>
            <person name="Priest M."/>
            <person name="Roberts A."/>
            <person name="Saif S."/>
            <person name="Shea T."/>
            <person name="Sisk P."/>
            <person name="Sykes S."/>
            <person name="Wortman J."/>
            <person name="Nusbaum C."/>
            <person name="Birren B."/>
        </authorList>
    </citation>
    <scope>NUCLEOTIDE SEQUENCE [LARGE SCALE GENOMIC DNA]</scope>
    <source>
        <strain evidence="1 2">VS20</strain>
    </source>
</reference>
<protein>
    <recommendedName>
        <fullName evidence="3">F-box domain-containing protein</fullName>
    </recommendedName>
</protein>